<evidence type="ECO:0000259" key="1">
    <source>
        <dbReference type="Pfam" id="PF00456"/>
    </source>
</evidence>
<dbReference type="Gene3D" id="3.40.50.970">
    <property type="match status" value="1"/>
</dbReference>
<dbReference type="SUPFAM" id="SSF52518">
    <property type="entry name" value="Thiamin diphosphate-binding fold (THDP-binding)"/>
    <property type="match status" value="1"/>
</dbReference>
<protein>
    <recommendedName>
        <fullName evidence="1">Transketolase N-terminal domain-containing protein</fullName>
    </recommendedName>
</protein>
<dbReference type="Pfam" id="PF00456">
    <property type="entry name" value="Transketolase_N"/>
    <property type="match status" value="1"/>
</dbReference>
<dbReference type="PANTHER" id="PTHR47514">
    <property type="entry name" value="TRANSKETOLASE N-TERMINAL SECTION-RELATED"/>
    <property type="match status" value="1"/>
</dbReference>
<accession>A0A381TEN4</accession>
<feature type="domain" description="Transketolase N-terminal" evidence="1">
    <location>
        <begin position="3"/>
        <end position="238"/>
    </location>
</feature>
<organism evidence="2">
    <name type="scientific">marine metagenome</name>
    <dbReference type="NCBI Taxonomy" id="408172"/>
    <lineage>
        <taxon>unclassified sequences</taxon>
        <taxon>metagenomes</taxon>
        <taxon>ecological metagenomes</taxon>
    </lineage>
</organism>
<dbReference type="CDD" id="cd02012">
    <property type="entry name" value="TPP_TK"/>
    <property type="match status" value="1"/>
</dbReference>
<evidence type="ECO:0000313" key="2">
    <source>
        <dbReference type="EMBL" id="SVA12393.1"/>
    </source>
</evidence>
<dbReference type="InterPro" id="IPR029061">
    <property type="entry name" value="THDP-binding"/>
</dbReference>
<dbReference type="InterPro" id="IPR005474">
    <property type="entry name" value="Transketolase_N"/>
</dbReference>
<name>A0A381TEN4_9ZZZZ</name>
<dbReference type="AlphaFoldDB" id="A0A381TEN4"/>
<dbReference type="PANTHER" id="PTHR47514:SF2">
    <property type="entry name" value="TRANSKETOLASE"/>
    <property type="match status" value="1"/>
</dbReference>
<proteinExistence type="predicted"/>
<dbReference type="EMBL" id="UINC01004178">
    <property type="protein sequence ID" value="SVA12393.1"/>
    <property type="molecule type" value="Genomic_DNA"/>
</dbReference>
<gene>
    <name evidence="2" type="ORF">METZ01_LOCUS65247</name>
</gene>
<reference evidence="2" key="1">
    <citation type="submission" date="2018-05" db="EMBL/GenBank/DDBJ databases">
        <authorList>
            <person name="Lanie J.A."/>
            <person name="Ng W.-L."/>
            <person name="Kazmierczak K.M."/>
            <person name="Andrzejewski T.M."/>
            <person name="Davidsen T.M."/>
            <person name="Wayne K.J."/>
            <person name="Tettelin H."/>
            <person name="Glass J.I."/>
            <person name="Rusch D."/>
            <person name="Podicherti R."/>
            <person name="Tsui H.-C.T."/>
            <person name="Winkler M.E."/>
        </authorList>
    </citation>
    <scope>NUCLEOTIDE SEQUENCE</scope>
</reference>
<sequence>MTHKAKASHVGTSLSIADILAVLYGSVLQIQPSEPESPGRDRLIVSKGHSAAAVYAALAESGFYPRTWLDTYCQDGSRLAGHVTRGVPGVEASTGSLGHGLAIGCGMALGAKRGQNSNRVFVLMSDGECDEGSTWEAALFGPHHRLDNLVAIIDYNKIQSFGSVKEVLDLEPLADKWRAFGWSVQEVDGHDHGQLLDVLGRIPLVEGRPTCVIAHTVKGKGVSFMEHQLAWHYKSPDAEQLREALQELEVRQ</sequence>